<dbReference type="CDD" id="cd00082">
    <property type="entry name" value="HisKA"/>
    <property type="match status" value="1"/>
</dbReference>
<dbReference type="InterPro" id="IPR003661">
    <property type="entry name" value="HisK_dim/P_dom"/>
</dbReference>
<dbReference type="InterPro" id="IPR001610">
    <property type="entry name" value="PAC"/>
</dbReference>
<dbReference type="InterPro" id="IPR004358">
    <property type="entry name" value="Sig_transdc_His_kin-like_C"/>
</dbReference>
<dbReference type="Gene3D" id="3.30.565.10">
    <property type="entry name" value="Histidine kinase-like ATPase, C-terminal domain"/>
    <property type="match status" value="1"/>
</dbReference>
<evidence type="ECO:0000256" key="1">
    <source>
        <dbReference type="ARBA" id="ARBA00000085"/>
    </source>
</evidence>
<feature type="domain" description="PAS" evidence="9">
    <location>
        <begin position="293"/>
        <end position="337"/>
    </location>
</feature>
<dbReference type="SUPFAM" id="SSF55874">
    <property type="entry name" value="ATPase domain of HSP90 chaperone/DNA topoisomerase II/histidine kinase"/>
    <property type="match status" value="1"/>
</dbReference>
<dbReference type="NCBIfam" id="TIGR00229">
    <property type="entry name" value="sensory_box"/>
    <property type="match status" value="1"/>
</dbReference>
<evidence type="ECO:0000259" key="9">
    <source>
        <dbReference type="PROSITE" id="PS50112"/>
    </source>
</evidence>
<evidence type="ECO:0000256" key="7">
    <source>
        <dbReference type="SAM" id="MobiDB-lite"/>
    </source>
</evidence>
<dbReference type="InterPro" id="IPR036890">
    <property type="entry name" value="HATPase_C_sf"/>
</dbReference>
<evidence type="ECO:0000256" key="4">
    <source>
        <dbReference type="ARBA" id="ARBA00022679"/>
    </source>
</evidence>
<comment type="caution">
    <text evidence="11">The sequence shown here is derived from an EMBL/GenBank/DDBJ whole genome shotgun (WGS) entry which is preliminary data.</text>
</comment>
<dbReference type="Gene3D" id="3.30.450.20">
    <property type="entry name" value="PAS domain"/>
    <property type="match status" value="3"/>
</dbReference>
<feature type="coiled-coil region" evidence="6">
    <location>
        <begin position="402"/>
        <end position="429"/>
    </location>
</feature>
<dbReference type="CDD" id="cd00130">
    <property type="entry name" value="PAS"/>
    <property type="match status" value="1"/>
</dbReference>
<keyword evidence="12" id="KW-1185">Reference proteome</keyword>
<dbReference type="InterPro" id="IPR005467">
    <property type="entry name" value="His_kinase_dom"/>
</dbReference>
<evidence type="ECO:0000256" key="2">
    <source>
        <dbReference type="ARBA" id="ARBA00012438"/>
    </source>
</evidence>
<dbReference type="InterPro" id="IPR000014">
    <property type="entry name" value="PAS"/>
</dbReference>
<dbReference type="EC" id="2.7.13.3" evidence="2"/>
<evidence type="ECO:0000313" key="12">
    <source>
        <dbReference type="Proteomes" id="UP001501337"/>
    </source>
</evidence>
<dbReference type="Pfam" id="PF08448">
    <property type="entry name" value="PAS_4"/>
    <property type="match status" value="3"/>
</dbReference>
<dbReference type="SMART" id="SM00086">
    <property type="entry name" value="PAC"/>
    <property type="match status" value="3"/>
</dbReference>
<keyword evidence="3" id="KW-0597">Phosphoprotein</keyword>
<evidence type="ECO:0000259" key="10">
    <source>
        <dbReference type="PROSITE" id="PS50113"/>
    </source>
</evidence>
<evidence type="ECO:0000313" key="11">
    <source>
        <dbReference type="EMBL" id="GAA3965123.1"/>
    </source>
</evidence>
<keyword evidence="5" id="KW-0418">Kinase</keyword>
<dbReference type="Pfam" id="PF02518">
    <property type="entry name" value="HATPase_c"/>
    <property type="match status" value="1"/>
</dbReference>
<dbReference type="Proteomes" id="UP001501337">
    <property type="component" value="Unassembled WGS sequence"/>
</dbReference>
<name>A0ABP7PG83_9GAMM</name>
<dbReference type="EMBL" id="BAABBO010000010">
    <property type="protein sequence ID" value="GAA3965123.1"/>
    <property type="molecule type" value="Genomic_DNA"/>
</dbReference>
<comment type="catalytic activity">
    <reaction evidence="1">
        <text>ATP + protein L-histidine = ADP + protein N-phospho-L-histidine.</text>
        <dbReference type="EC" id="2.7.13.3"/>
    </reaction>
</comment>
<organism evidence="11 12">
    <name type="scientific">Allohahella marinimesophila</name>
    <dbReference type="NCBI Taxonomy" id="1054972"/>
    <lineage>
        <taxon>Bacteria</taxon>
        <taxon>Pseudomonadati</taxon>
        <taxon>Pseudomonadota</taxon>
        <taxon>Gammaproteobacteria</taxon>
        <taxon>Oceanospirillales</taxon>
        <taxon>Hahellaceae</taxon>
        <taxon>Allohahella</taxon>
    </lineage>
</organism>
<sequence length="648" mass="72525">MNSLKLGTGEIASLIEQNDWNRSPLGAPESWPQALQTVASLMLNSKFPMFVAWGSQLGFFYNDAYAAILGQKHPAALGQPFKTIWSEIWSDISPIIDKAMAGESSFFENLPLTILRKGFTEQTWFTFSYSPVYCEAGHVAGVFCTCTETTRQVLAERERKDENDRLRDFFQQAPGIMAILRHANHTFELANTAYYQLVGGRDLVGRSVREALPEVEGQGLFELLDIVYSSGEPYVGRAVPVRLRRQPGGELEQRYVDFVYQPIRDSAGDVSGIFIEGSDVTEAIRANKALQDSEQRLRQLANTIPQLAWMAQPDGYIHWFNDRFFEYTGTSLEQVQGWGWHVVHRPESAAEGVQQYKALIAAGEPFEMTGPIRSASGEYRTFFTKTAPLHDAAGNIVQWFGTNTDIHEIEQAQEELREANRRKDEFLAMLAHELRNPLAPISTAAELLKLPNLAARQVRATSAVISRQVSHMSQLVDDLLDVSRVTRGLVHLQRSQVRISDVIDDAVEQIDHLLTDKQQTLTLSRAETEDKVFGDRTRLVQIFSNILNNATRYTDQQGKIQVDVVLNAEDIEVRIKDTGIGIEPQLLPHIFDLFTQSERSPDRSQGGLGLGLALVKSLVELHGGTVSAKNNETGKGSEFRVSLPRHPT</sequence>
<dbReference type="RefSeq" id="WP_344806591.1">
    <property type="nucleotide sequence ID" value="NZ_BAABBO010000010.1"/>
</dbReference>
<feature type="region of interest" description="Disordered" evidence="7">
    <location>
        <begin position="626"/>
        <end position="648"/>
    </location>
</feature>
<evidence type="ECO:0000256" key="6">
    <source>
        <dbReference type="SAM" id="Coils"/>
    </source>
</evidence>
<keyword evidence="4" id="KW-0808">Transferase</keyword>
<feature type="domain" description="PAC" evidence="10">
    <location>
        <begin position="366"/>
        <end position="418"/>
    </location>
</feature>
<dbReference type="InterPro" id="IPR036097">
    <property type="entry name" value="HisK_dim/P_sf"/>
</dbReference>
<evidence type="ECO:0000259" key="8">
    <source>
        <dbReference type="PROSITE" id="PS50109"/>
    </source>
</evidence>
<evidence type="ECO:0000256" key="3">
    <source>
        <dbReference type="ARBA" id="ARBA00022553"/>
    </source>
</evidence>
<keyword evidence="6" id="KW-0175">Coiled coil</keyword>
<dbReference type="Pfam" id="PF00512">
    <property type="entry name" value="HisKA"/>
    <property type="match status" value="1"/>
</dbReference>
<evidence type="ECO:0000256" key="5">
    <source>
        <dbReference type="ARBA" id="ARBA00022777"/>
    </source>
</evidence>
<dbReference type="SUPFAM" id="SSF55785">
    <property type="entry name" value="PYP-like sensor domain (PAS domain)"/>
    <property type="match status" value="3"/>
</dbReference>
<accession>A0ABP7PG83</accession>
<dbReference type="InterPro" id="IPR035965">
    <property type="entry name" value="PAS-like_dom_sf"/>
</dbReference>
<dbReference type="PROSITE" id="PS50112">
    <property type="entry name" value="PAS"/>
    <property type="match status" value="1"/>
</dbReference>
<protein>
    <recommendedName>
        <fullName evidence="2">histidine kinase</fullName>
        <ecNumber evidence="2">2.7.13.3</ecNumber>
    </recommendedName>
</protein>
<dbReference type="SMART" id="SM00091">
    <property type="entry name" value="PAS"/>
    <property type="match status" value="3"/>
</dbReference>
<dbReference type="Gene3D" id="1.10.287.130">
    <property type="match status" value="1"/>
</dbReference>
<dbReference type="SMART" id="SM00387">
    <property type="entry name" value="HATPase_c"/>
    <property type="match status" value="1"/>
</dbReference>
<dbReference type="PANTHER" id="PTHR43047:SF72">
    <property type="entry name" value="OSMOSENSING HISTIDINE PROTEIN KINASE SLN1"/>
    <property type="match status" value="1"/>
</dbReference>
<dbReference type="SMART" id="SM00388">
    <property type="entry name" value="HisKA"/>
    <property type="match status" value="1"/>
</dbReference>
<dbReference type="InterPro" id="IPR003594">
    <property type="entry name" value="HATPase_dom"/>
</dbReference>
<gene>
    <name evidence="11" type="ORF">GCM10022278_23680</name>
</gene>
<dbReference type="PANTHER" id="PTHR43047">
    <property type="entry name" value="TWO-COMPONENT HISTIDINE PROTEIN KINASE"/>
    <property type="match status" value="1"/>
</dbReference>
<dbReference type="CDD" id="cd00075">
    <property type="entry name" value="HATPase"/>
    <property type="match status" value="1"/>
</dbReference>
<dbReference type="PROSITE" id="PS50109">
    <property type="entry name" value="HIS_KIN"/>
    <property type="match status" value="1"/>
</dbReference>
<dbReference type="InterPro" id="IPR013656">
    <property type="entry name" value="PAS_4"/>
</dbReference>
<dbReference type="PROSITE" id="PS50113">
    <property type="entry name" value="PAC"/>
    <property type="match status" value="2"/>
</dbReference>
<dbReference type="SUPFAM" id="SSF47384">
    <property type="entry name" value="Homodimeric domain of signal transducing histidine kinase"/>
    <property type="match status" value="1"/>
</dbReference>
<dbReference type="InterPro" id="IPR000700">
    <property type="entry name" value="PAS-assoc_C"/>
</dbReference>
<feature type="domain" description="Histidine kinase" evidence="8">
    <location>
        <begin position="429"/>
        <end position="647"/>
    </location>
</feature>
<feature type="domain" description="PAC" evidence="10">
    <location>
        <begin position="237"/>
        <end position="292"/>
    </location>
</feature>
<dbReference type="PRINTS" id="PR00344">
    <property type="entry name" value="BCTRLSENSOR"/>
</dbReference>
<proteinExistence type="predicted"/>
<reference evidence="12" key="1">
    <citation type="journal article" date="2019" name="Int. J. Syst. Evol. Microbiol.">
        <title>The Global Catalogue of Microorganisms (GCM) 10K type strain sequencing project: providing services to taxonomists for standard genome sequencing and annotation.</title>
        <authorList>
            <consortium name="The Broad Institute Genomics Platform"/>
            <consortium name="The Broad Institute Genome Sequencing Center for Infectious Disease"/>
            <person name="Wu L."/>
            <person name="Ma J."/>
        </authorList>
    </citation>
    <scope>NUCLEOTIDE SEQUENCE [LARGE SCALE GENOMIC DNA]</scope>
    <source>
        <strain evidence="12">JCM 17555</strain>
    </source>
</reference>